<organism evidence="1 2">
    <name type="scientific">Streptomyces termitum</name>
    <dbReference type="NCBI Taxonomy" id="67368"/>
    <lineage>
        <taxon>Bacteria</taxon>
        <taxon>Bacillati</taxon>
        <taxon>Actinomycetota</taxon>
        <taxon>Actinomycetes</taxon>
        <taxon>Kitasatosporales</taxon>
        <taxon>Streptomycetaceae</taxon>
        <taxon>Streptomyces</taxon>
    </lineage>
</organism>
<evidence type="ECO:0000313" key="2">
    <source>
        <dbReference type="Proteomes" id="UP000644020"/>
    </source>
</evidence>
<proteinExistence type="predicted"/>
<comment type="caution">
    <text evidence="1">The sequence shown here is derived from an EMBL/GenBank/DDBJ whole genome shotgun (WGS) entry which is preliminary data.</text>
</comment>
<protein>
    <submittedName>
        <fullName evidence="1">Uncharacterized protein</fullName>
    </submittedName>
</protein>
<reference evidence="1" key="2">
    <citation type="submission" date="2020-09" db="EMBL/GenBank/DDBJ databases">
        <authorList>
            <person name="Sun Q."/>
            <person name="Ohkuma M."/>
        </authorList>
    </citation>
    <scope>NUCLEOTIDE SEQUENCE</scope>
    <source>
        <strain evidence="1">JCM 4518</strain>
    </source>
</reference>
<gene>
    <name evidence="1" type="ORF">GCM10010305_17920</name>
</gene>
<sequence length="105" mass="11541">MSRRVSAVPFLAPDGDDDLLRLPAQDIRVGDTVRVAGAWRVAGAVLRRTGASHVWIHVDWQRPAGSRTVFHSHTAVSLRPGMGPVVEEARRVPVFTYSTEGEVWA</sequence>
<accession>A0A918SWM9</accession>
<keyword evidence="2" id="KW-1185">Reference proteome</keyword>
<reference evidence="1" key="1">
    <citation type="journal article" date="2014" name="Int. J. Syst. Evol. Microbiol.">
        <title>Complete genome sequence of Corynebacterium casei LMG S-19264T (=DSM 44701T), isolated from a smear-ripened cheese.</title>
        <authorList>
            <consortium name="US DOE Joint Genome Institute (JGI-PGF)"/>
            <person name="Walter F."/>
            <person name="Albersmeier A."/>
            <person name="Kalinowski J."/>
            <person name="Ruckert C."/>
        </authorList>
    </citation>
    <scope>NUCLEOTIDE SEQUENCE</scope>
    <source>
        <strain evidence="1">JCM 4518</strain>
    </source>
</reference>
<dbReference type="EMBL" id="BMUL01000004">
    <property type="protein sequence ID" value="GHA75627.1"/>
    <property type="molecule type" value="Genomic_DNA"/>
</dbReference>
<dbReference type="AlphaFoldDB" id="A0A918SWM9"/>
<evidence type="ECO:0000313" key="1">
    <source>
        <dbReference type="EMBL" id="GHA75627.1"/>
    </source>
</evidence>
<name>A0A918SWM9_9ACTN</name>
<dbReference type="Proteomes" id="UP000644020">
    <property type="component" value="Unassembled WGS sequence"/>
</dbReference>